<gene>
    <name evidence="3" type="ORF">TVAG_052570</name>
</gene>
<organism evidence="3 4">
    <name type="scientific">Trichomonas vaginalis (strain ATCC PRA-98 / G3)</name>
    <dbReference type="NCBI Taxonomy" id="412133"/>
    <lineage>
        <taxon>Eukaryota</taxon>
        <taxon>Metamonada</taxon>
        <taxon>Parabasalia</taxon>
        <taxon>Trichomonadida</taxon>
        <taxon>Trichomonadidae</taxon>
        <taxon>Trichomonas</taxon>
    </lineage>
</organism>
<protein>
    <submittedName>
        <fullName evidence="3">Clan CA, family C1, cathepsin L-like cysteine peptidase</fullName>
    </submittedName>
</protein>
<dbReference type="GO" id="GO:0008234">
    <property type="term" value="F:cysteine-type peptidase activity"/>
    <property type="evidence" value="ECO:0007669"/>
    <property type="project" value="InterPro"/>
</dbReference>
<accession>A2FGI5</accession>
<reference evidence="3" key="2">
    <citation type="journal article" date="2007" name="Science">
        <title>Draft genome sequence of the sexually transmitted pathogen Trichomonas vaginalis.</title>
        <authorList>
            <person name="Carlton J.M."/>
            <person name="Hirt R.P."/>
            <person name="Silva J.C."/>
            <person name="Delcher A.L."/>
            <person name="Schatz M."/>
            <person name="Zhao Q."/>
            <person name="Wortman J.R."/>
            <person name="Bidwell S.L."/>
            <person name="Alsmark U.C.M."/>
            <person name="Besteiro S."/>
            <person name="Sicheritz-Ponten T."/>
            <person name="Noel C.J."/>
            <person name="Dacks J.B."/>
            <person name="Foster P.G."/>
            <person name="Simillion C."/>
            <person name="Van de Peer Y."/>
            <person name="Miranda-Saavedra D."/>
            <person name="Barton G.J."/>
            <person name="Westrop G.D."/>
            <person name="Mueller S."/>
            <person name="Dessi D."/>
            <person name="Fiori P.L."/>
            <person name="Ren Q."/>
            <person name="Paulsen I."/>
            <person name="Zhang H."/>
            <person name="Bastida-Corcuera F.D."/>
            <person name="Simoes-Barbosa A."/>
            <person name="Brown M.T."/>
            <person name="Hayes R.D."/>
            <person name="Mukherjee M."/>
            <person name="Okumura C.Y."/>
            <person name="Schneider R."/>
            <person name="Smith A.J."/>
            <person name="Vanacova S."/>
            <person name="Villalvazo M."/>
            <person name="Haas B.J."/>
            <person name="Pertea M."/>
            <person name="Feldblyum T.V."/>
            <person name="Utterback T.R."/>
            <person name="Shu C.L."/>
            <person name="Osoegawa K."/>
            <person name="de Jong P.J."/>
            <person name="Hrdy I."/>
            <person name="Horvathova L."/>
            <person name="Zubacova Z."/>
            <person name="Dolezal P."/>
            <person name="Malik S.B."/>
            <person name="Logsdon J.M. Jr."/>
            <person name="Henze K."/>
            <person name="Gupta A."/>
            <person name="Wang C.C."/>
            <person name="Dunne R.L."/>
            <person name="Upcroft J.A."/>
            <person name="Upcroft P."/>
            <person name="White O."/>
            <person name="Salzberg S.L."/>
            <person name="Tang P."/>
            <person name="Chiu C.-H."/>
            <person name="Lee Y.-S."/>
            <person name="Embley T.M."/>
            <person name="Coombs G.H."/>
            <person name="Mottram J.C."/>
            <person name="Tachezy J."/>
            <person name="Fraser-Liggett C.M."/>
            <person name="Johnson P.J."/>
        </authorList>
    </citation>
    <scope>NUCLEOTIDE SEQUENCE [LARGE SCALE GENOMIC DNA]</scope>
    <source>
        <strain evidence="3">G3</strain>
    </source>
</reference>
<keyword evidence="4" id="KW-1185">Reference proteome</keyword>
<dbReference type="KEGG" id="tva:4753764"/>
<dbReference type="Pfam" id="PF00112">
    <property type="entry name" value="Peptidase_C1"/>
    <property type="match status" value="1"/>
</dbReference>
<dbReference type="RefSeq" id="XP_001308929.1">
    <property type="nucleotide sequence ID" value="XM_001308928.1"/>
</dbReference>
<comment type="similarity">
    <text evidence="1">Belongs to the peptidase C1 family.</text>
</comment>
<evidence type="ECO:0000313" key="3">
    <source>
        <dbReference type="EMBL" id="EAX95999.1"/>
    </source>
</evidence>
<dbReference type="GO" id="GO:0006508">
    <property type="term" value="P:proteolysis"/>
    <property type="evidence" value="ECO:0007669"/>
    <property type="project" value="InterPro"/>
</dbReference>
<sequence length="100" mass="11045">MVLIKTVLKSNFNGLVAAAIDASRSTFQLYTSGIYYDQHCSTILDHAIGVVGYGSEGGNNYWIVRNSWGSSWGEQGYIRMAKDKNNMCGISNDVNVPYIK</sequence>
<dbReference type="OMA" id="NEYIMMQ"/>
<dbReference type="SMART" id="SM00645">
    <property type="entry name" value="Pept_C1"/>
    <property type="match status" value="1"/>
</dbReference>
<dbReference type="InterPro" id="IPR000668">
    <property type="entry name" value="Peptidase_C1A_C"/>
</dbReference>
<dbReference type="eggNOG" id="KOG1543">
    <property type="taxonomic scope" value="Eukaryota"/>
</dbReference>
<feature type="domain" description="Peptidase C1A papain C-terminal" evidence="2">
    <location>
        <begin position="1"/>
        <end position="98"/>
    </location>
</feature>
<evidence type="ECO:0000313" key="4">
    <source>
        <dbReference type="Proteomes" id="UP000001542"/>
    </source>
</evidence>
<proteinExistence type="inferred from homology"/>
<dbReference type="PROSITE" id="PS00640">
    <property type="entry name" value="THIOL_PROTEASE_ASN"/>
    <property type="match status" value="1"/>
</dbReference>
<dbReference type="VEuPathDB" id="TrichDB:TVAGG3_0444170"/>
<dbReference type="InterPro" id="IPR025661">
    <property type="entry name" value="Pept_asp_AS"/>
</dbReference>
<dbReference type="SMR" id="A2FGI5"/>
<dbReference type="InParanoid" id="A2FGI5"/>
<evidence type="ECO:0000256" key="1">
    <source>
        <dbReference type="ARBA" id="ARBA00008455"/>
    </source>
</evidence>
<dbReference type="InterPro" id="IPR013128">
    <property type="entry name" value="Peptidase_C1A"/>
</dbReference>
<dbReference type="Proteomes" id="UP000001542">
    <property type="component" value="Unassembled WGS sequence"/>
</dbReference>
<dbReference type="OrthoDB" id="65740at2759"/>
<dbReference type="STRING" id="5722.A2FGI5"/>
<dbReference type="InterPro" id="IPR038765">
    <property type="entry name" value="Papain-like_cys_pep_sf"/>
</dbReference>
<reference evidence="3" key="1">
    <citation type="submission" date="2006-10" db="EMBL/GenBank/DDBJ databases">
        <authorList>
            <person name="Amadeo P."/>
            <person name="Zhao Q."/>
            <person name="Wortman J."/>
            <person name="Fraser-Liggett C."/>
            <person name="Carlton J."/>
        </authorList>
    </citation>
    <scope>NUCLEOTIDE SEQUENCE</scope>
    <source>
        <strain evidence="3">G3</strain>
    </source>
</reference>
<dbReference type="AlphaFoldDB" id="A2FGI5"/>
<dbReference type="Gene3D" id="3.90.70.10">
    <property type="entry name" value="Cysteine proteinases"/>
    <property type="match status" value="1"/>
</dbReference>
<dbReference type="PANTHER" id="PTHR12411">
    <property type="entry name" value="CYSTEINE PROTEASE FAMILY C1-RELATED"/>
    <property type="match status" value="1"/>
</dbReference>
<dbReference type="VEuPathDB" id="TrichDB:TVAG_052570"/>
<dbReference type="EMBL" id="DS113779">
    <property type="protein sequence ID" value="EAX95999.1"/>
    <property type="molecule type" value="Genomic_DNA"/>
</dbReference>
<name>A2FGI5_TRIV3</name>
<evidence type="ECO:0000259" key="2">
    <source>
        <dbReference type="SMART" id="SM00645"/>
    </source>
</evidence>
<dbReference type="SUPFAM" id="SSF54001">
    <property type="entry name" value="Cysteine proteinases"/>
    <property type="match status" value="1"/>
</dbReference>